<dbReference type="EMBL" id="KZ820027">
    <property type="protein sequence ID" value="PWN49614.1"/>
    <property type="molecule type" value="Genomic_DNA"/>
</dbReference>
<keyword evidence="2" id="KW-1185">Reference proteome</keyword>
<evidence type="ECO:0000313" key="1">
    <source>
        <dbReference type="EMBL" id="PWN49614.1"/>
    </source>
</evidence>
<accession>A0ACD0NV65</accession>
<name>A0ACD0NV65_9BASI</name>
<evidence type="ECO:0000313" key="2">
    <source>
        <dbReference type="Proteomes" id="UP000245626"/>
    </source>
</evidence>
<proteinExistence type="predicted"/>
<sequence>MMPSWSSFVVESRPTSPSAGRCWRSGFSNHPSGQLGTQARRLLMSTMIATKHSGMDFEAAGSGTETENTPRARWRRNLGSDGQGVVSAGPRNQIAAKLLLAQLPSVELGPRASAARIKVQAQEHRRMQSDASLIDPFTLGPSASTVASEQADEGADPDVRREEGYVVPKLATRRRANTTASLEYGFQNPSAQATTEKDPSIDSIYRKRRSTTSGGTGKGGRWRRDSIVLEGLDEMGMRAKSFEGEGARKLDVIRPRRSCSCDEFSSDDEEQDWSAFIDNGYTIAQPSARASLNRPSIATPTRGKVVSARRASSTLGITSRPTSDPSTVILSDESVAEQMFSCEGDPAIATFKSPLDDGTEAFVTPSSSPLTPHEPSGGPKPKAHAQVLHGLGLLNDPRLMACGDFPATPVDDGPQHLGLPSASPEDLSETKNDQTALHQACALALMHLTSRKETPVRKRNSIRNERSRARPPDTMPERRSSLFETSLGSISTDFDERRRLPRPSTACSEDSLSSNPLSADSTSSSRVSSLLLPPFTSISMDRCGSSDTSVSTRPSSPSSSCGHAPVRPARSPRRKIQPLQSLLPIESDEDEVQMPNIRLKSRSSRRRVPSSILEERPRLPERVASLESCVTAARGEQGPPHLLGEWMDSTRIEEDCHKTVKGSLSGKPLPVAHCSGLGEIIPPSPQAEPPAPEARDVHLLWPRLADSDSCGPTLGQGRSTVRQSLSHGSMRERFGALNGSSVLSLVLPERKESAAGKSPSSFRAKLAEKFGKASRSAAVFKARRDDSADRVGSVDFVPGSLQAERNRRETGREEQKQSNGLDPRERYSSILPTSWQDKIARTSQTASSSRPTWIPAEIGAPASSWQVEASFLTLDFSARVGDASESMESGRKAGLSFLRRPSNASQSSFSNGVRGDQEGTSRQTAYGRTREDPSARVSDESFFDLSDSGSESEIEGRSTRFGSTHGGERRVTRCPR</sequence>
<organism evidence="1 2">
    <name type="scientific">Violaceomyces palustris</name>
    <dbReference type="NCBI Taxonomy" id="1673888"/>
    <lineage>
        <taxon>Eukaryota</taxon>
        <taxon>Fungi</taxon>
        <taxon>Dikarya</taxon>
        <taxon>Basidiomycota</taxon>
        <taxon>Ustilaginomycotina</taxon>
        <taxon>Ustilaginomycetes</taxon>
        <taxon>Violaceomycetales</taxon>
        <taxon>Violaceomycetaceae</taxon>
        <taxon>Violaceomyces</taxon>
    </lineage>
</organism>
<protein>
    <submittedName>
        <fullName evidence="1">Uncharacterized protein</fullName>
    </submittedName>
</protein>
<dbReference type="Proteomes" id="UP000245626">
    <property type="component" value="Unassembled WGS sequence"/>
</dbReference>
<reference evidence="1 2" key="1">
    <citation type="journal article" date="2018" name="Mol. Biol. Evol.">
        <title>Broad Genomic Sampling Reveals a Smut Pathogenic Ancestry of the Fungal Clade Ustilaginomycotina.</title>
        <authorList>
            <person name="Kijpornyongpan T."/>
            <person name="Mondo S.J."/>
            <person name="Barry K."/>
            <person name="Sandor L."/>
            <person name="Lee J."/>
            <person name="Lipzen A."/>
            <person name="Pangilinan J."/>
            <person name="LaButti K."/>
            <person name="Hainaut M."/>
            <person name="Henrissat B."/>
            <person name="Grigoriev I.V."/>
            <person name="Spatafora J.W."/>
            <person name="Aime M.C."/>
        </authorList>
    </citation>
    <scope>NUCLEOTIDE SEQUENCE [LARGE SCALE GENOMIC DNA]</scope>
    <source>
        <strain evidence="1 2">SA 807</strain>
    </source>
</reference>
<gene>
    <name evidence="1" type="ORF">IE53DRAFT_135667</name>
</gene>